<evidence type="ECO:0000313" key="1">
    <source>
        <dbReference type="EMBL" id="MER9406837.1"/>
    </source>
</evidence>
<proteinExistence type="predicted"/>
<dbReference type="EMBL" id="JAMYQB010000020">
    <property type="protein sequence ID" value="MER9406837.1"/>
    <property type="molecule type" value="Genomic_DNA"/>
</dbReference>
<gene>
    <name evidence="1" type="ORF">NKI36_22645</name>
</gene>
<evidence type="ECO:0000313" key="2">
    <source>
        <dbReference type="Proteomes" id="UP001433071"/>
    </source>
</evidence>
<name>A0ABV1Z479_9HYPH</name>
<protein>
    <submittedName>
        <fullName evidence="1">Uncharacterized protein</fullName>
    </submittedName>
</protein>
<keyword evidence="2" id="KW-1185">Reference proteome</keyword>
<dbReference type="Proteomes" id="UP001433071">
    <property type="component" value="Unassembled WGS sequence"/>
</dbReference>
<organism evidence="1 2">
    <name type="scientific">Mesorhizobium caraganae</name>
    <dbReference type="NCBI Taxonomy" id="483206"/>
    <lineage>
        <taxon>Bacteria</taxon>
        <taxon>Pseudomonadati</taxon>
        <taxon>Pseudomonadota</taxon>
        <taxon>Alphaproteobacteria</taxon>
        <taxon>Hyphomicrobiales</taxon>
        <taxon>Phyllobacteriaceae</taxon>
        <taxon>Mesorhizobium</taxon>
    </lineage>
</organism>
<dbReference type="PROSITE" id="PS51257">
    <property type="entry name" value="PROKAR_LIPOPROTEIN"/>
    <property type="match status" value="1"/>
</dbReference>
<comment type="caution">
    <text evidence="1">The sequence shown here is derived from an EMBL/GenBank/DDBJ whole genome shotgun (WGS) entry which is preliminary data.</text>
</comment>
<accession>A0ABV1Z479</accession>
<dbReference type="RefSeq" id="WP_352560244.1">
    <property type="nucleotide sequence ID" value="NZ_JAMYQB010000020.1"/>
</dbReference>
<reference evidence="1 2" key="1">
    <citation type="journal article" date="2024" name="Proc. Natl. Acad. Sci. U.S.A.">
        <title>The evolutionary genomics of adaptation to stress in wild rhizobium bacteria.</title>
        <authorList>
            <person name="Kehlet-Delgado H."/>
            <person name="Montoya A.P."/>
            <person name="Jensen K.T."/>
            <person name="Wendlandt C.E."/>
            <person name="Dexheimer C."/>
            <person name="Roberts M."/>
            <person name="Torres Martinez L."/>
            <person name="Friesen M.L."/>
            <person name="Griffitts J.S."/>
            <person name="Porter S.S."/>
        </authorList>
    </citation>
    <scope>NUCLEOTIDE SEQUENCE [LARGE SCALE GENOMIC DNA]</scope>
    <source>
        <strain evidence="1 2">M0641</strain>
    </source>
</reference>
<sequence>MDSQFWRLEQPILSSGAQTYPFAAACHPCFKQQYVPQEARVGVTIHFEGQLRGEEQYVALLQEVEAFAIARDWRFRPIDEAEMVLNRVIDERSVDYIGPVMGIECLPHPKSDRLRFEFDRDLSMQQYCKTQFAGSEAHIEIIELLRKVAPLFVEFDVFDEGEYWELGDRSILQANLDTVDALLAEALRKDPTARGPIRLDNGRVVDFVSDPQPESK</sequence>